<organism evidence="2 3">
    <name type="scientific">Portunus trituberculatus</name>
    <name type="common">Swimming crab</name>
    <name type="synonym">Neptunus trituberculatus</name>
    <dbReference type="NCBI Taxonomy" id="210409"/>
    <lineage>
        <taxon>Eukaryota</taxon>
        <taxon>Metazoa</taxon>
        <taxon>Ecdysozoa</taxon>
        <taxon>Arthropoda</taxon>
        <taxon>Crustacea</taxon>
        <taxon>Multicrustacea</taxon>
        <taxon>Malacostraca</taxon>
        <taxon>Eumalacostraca</taxon>
        <taxon>Eucarida</taxon>
        <taxon>Decapoda</taxon>
        <taxon>Pleocyemata</taxon>
        <taxon>Brachyura</taxon>
        <taxon>Eubrachyura</taxon>
        <taxon>Portunoidea</taxon>
        <taxon>Portunidae</taxon>
        <taxon>Portuninae</taxon>
        <taxon>Portunus</taxon>
    </lineage>
</organism>
<keyword evidence="1" id="KW-1133">Transmembrane helix</keyword>
<accession>A0A5B7DSE2</accession>
<gene>
    <name evidence="2" type="ORF">E2C01_017261</name>
</gene>
<evidence type="ECO:0000256" key="1">
    <source>
        <dbReference type="SAM" id="Phobius"/>
    </source>
</evidence>
<evidence type="ECO:0000313" key="3">
    <source>
        <dbReference type="Proteomes" id="UP000324222"/>
    </source>
</evidence>
<feature type="transmembrane region" description="Helical" evidence="1">
    <location>
        <begin position="74"/>
        <end position="95"/>
    </location>
</feature>
<keyword evidence="1" id="KW-0812">Transmembrane</keyword>
<protein>
    <recommendedName>
        <fullName evidence="4">Transmembrane protein</fullName>
    </recommendedName>
</protein>
<reference evidence="2 3" key="1">
    <citation type="submission" date="2019-05" db="EMBL/GenBank/DDBJ databases">
        <title>Another draft genome of Portunus trituberculatus and its Hox gene families provides insights of decapod evolution.</title>
        <authorList>
            <person name="Jeong J.-H."/>
            <person name="Song I."/>
            <person name="Kim S."/>
            <person name="Choi T."/>
            <person name="Kim D."/>
            <person name="Ryu S."/>
            <person name="Kim W."/>
        </authorList>
    </citation>
    <scope>NUCLEOTIDE SEQUENCE [LARGE SCALE GENOMIC DNA]</scope>
    <source>
        <tissue evidence="2">Muscle</tissue>
    </source>
</reference>
<evidence type="ECO:0008006" key="4">
    <source>
        <dbReference type="Google" id="ProtNLM"/>
    </source>
</evidence>
<comment type="caution">
    <text evidence="2">The sequence shown here is derived from an EMBL/GenBank/DDBJ whole genome shotgun (WGS) entry which is preliminary data.</text>
</comment>
<keyword evidence="1" id="KW-0472">Membrane</keyword>
<name>A0A5B7DSE2_PORTR</name>
<sequence>MEEFKEEGRNLPPSLPFCLHASLPPCLPAFASLLHLLASLPPPSRPSVSLVLPPAMYRLLCSALGSTKRRRDSLVVVFGVTLFLILILRFCTLAWCCESPVPWCERRVRPGNRMRTQRGGGKF</sequence>
<proteinExistence type="predicted"/>
<dbReference type="Proteomes" id="UP000324222">
    <property type="component" value="Unassembled WGS sequence"/>
</dbReference>
<dbReference type="AlphaFoldDB" id="A0A5B7DSE2"/>
<keyword evidence="3" id="KW-1185">Reference proteome</keyword>
<dbReference type="EMBL" id="VSRR010001298">
    <property type="protein sequence ID" value="MPC24185.1"/>
    <property type="molecule type" value="Genomic_DNA"/>
</dbReference>
<evidence type="ECO:0000313" key="2">
    <source>
        <dbReference type="EMBL" id="MPC24185.1"/>
    </source>
</evidence>